<protein>
    <submittedName>
        <fullName evidence="2">Acetyltransferase (GNAT) domain-containing protein</fullName>
    </submittedName>
</protein>
<feature type="domain" description="N-acetyltransferase" evidence="1">
    <location>
        <begin position="17"/>
        <end position="95"/>
    </location>
</feature>
<organism evidence="2 3">
    <name type="scientific">Geodermatophilus nigrescens</name>
    <dbReference type="NCBI Taxonomy" id="1070870"/>
    <lineage>
        <taxon>Bacteria</taxon>
        <taxon>Bacillati</taxon>
        <taxon>Actinomycetota</taxon>
        <taxon>Actinomycetes</taxon>
        <taxon>Geodermatophilales</taxon>
        <taxon>Geodermatophilaceae</taxon>
        <taxon>Geodermatophilus</taxon>
    </lineage>
</organism>
<keyword evidence="2" id="KW-0808">Transferase</keyword>
<dbReference type="GO" id="GO:0016747">
    <property type="term" value="F:acyltransferase activity, transferring groups other than amino-acyl groups"/>
    <property type="evidence" value="ECO:0007669"/>
    <property type="project" value="InterPro"/>
</dbReference>
<dbReference type="Proteomes" id="UP000184471">
    <property type="component" value="Unassembled WGS sequence"/>
</dbReference>
<evidence type="ECO:0000313" key="3">
    <source>
        <dbReference type="Proteomes" id="UP000184471"/>
    </source>
</evidence>
<evidence type="ECO:0000313" key="2">
    <source>
        <dbReference type="EMBL" id="SHF82962.1"/>
    </source>
</evidence>
<dbReference type="InterPro" id="IPR016181">
    <property type="entry name" value="Acyl_CoA_acyltransferase"/>
</dbReference>
<gene>
    <name evidence="2" type="ORF">SAMN05444351_0945</name>
</gene>
<name>A0A1M5EVA6_9ACTN</name>
<dbReference type="InterPro" id="IPR000182">
    <property type="entry name" value="GNAT_dom"/>
</dbReference>
<dbReference type="RefSeq" id="WP_073418873.1">
    <property type="nucleotide sequence ID" value="NZ_FQVX01000001.1"/>
</dbReference>
<dbReference type="Pfam" id="PF13302">
    <property type="entry name" value="Acetyltransf_3"/>
    <property type="match status" value="1"/>
</dbReference>
<dbReference type="STRING" id="1070870.SAMN05444351_0945"/>
<evidence type="ECO:0000259" key="1">
    <source>
        <dbReference type="Pfam" id="PF13302"/>
    </source>
</evidence>
<dbReference type="EMBL" id="FQVX01000001">
    <property type="protein sequence ID" value="SHF82962.1"/>
    <property type="molecule type" value="Genomic_DNA"/>
</dbReference>
<dbReference type="OrthoDB" id="3533156at2"/>
<sequence>MPAAQDDLRVDTAIGPLLLRRPGADDLPAVWAVHGDPRTDRHDPAGPDADAAASRDRLREWLDHWERHGFGYSAVETDEGRVVGFSGVRTSAWDGVPVLAFTTVDDTGSRRTALAAGLVRRPDLERVVDGHWAVVFTTPPAG</sequence>
<keyword evidence="3" id="KW-1185">Reference proteome</keyword>
<dbReference type="SUPFAM" id="SSF55729">
    <property type="entry name" value="Acyl-CoA N-acyltransferases (Nat)"/>
    <property type="match status" value="1"/>
</dbReference>
<accession>A0A1M5EVA6</accession>
<reference evidence="2 3" key="1">
    <citation type="submission" date="2016-11" db="EMBL/GenBank/DDBJ databases">
        <authorList>
            <person name="Jaros S."/>
            <person name="Januszkiewicz K."/>
            <person name="Wedrychowicz H."/>
        </authorList>
    </citation>
    <scope>NUCLEOTIDE SEQUENCE [LARGE SCALE GENOMIC DNA]</scope>
    <source>
        <strain evidence="2 3">DSM 45408</strain>
    </source>
</reference>
<proteinExistence type="predicted"/>
<dbReference type="Gene3D" id="3.40.630.30">
    <property type="match status" value="1"/>
</dbReference>
<dbReference type="AlphaFoldDB" id="A0A1M5EVA6"/>